<reference evidence="2" key="1">
    <citation type="submission" date="2024-04" db="EMBL/GenBank/DDBJ databases">
        <title>Salinicola lusitanus LLJ914,a marine bacterium isolated from the Okinawa Trough.</title>
        <authorList>
            <person name="Li J."/>
        </authorList>
    </citation>
    <scope>NUCLEOTIDE SEQUENCE [LARGE SCALE GENOMIC DNA]</scope>
</reference>
<dbReference type="Pfam" id="PF14895">
    <property type="entry name" value="PPPI_inhib"/>
    <property type="match status" value="1"/>
</dbReference>
<sequence length="381" mass="43696">MSLGCWEWNHETNTVEFISSLPPEKPVARKRRPTDVHFEEILQKSKWLAEIYRMNTRGRQSSVKRLDPALLKTFSSTVTTKHTEFVTIEHVKQVAVNLLLENYTLPVPPCFLDLLKSEQLDEILTALLLYLCCFFEFKSLENRPKTSIVLDVVAEQQMKWRISAKLDLALKKLAVCYFSLILDRDAGHKQLKGRTSTDQTEWLLEGVLYSFFCYVSWVTFGRKELKLIQEEIGRILYSNNFNFDVKNKEEVQSRRTSTVSTGSEKHTGVQRMDTDRRLKLCSSGSSLRSVMNARSPLMASLLPSLRQQSPQLFTGPPAESEPLLLTPPTYSEEELTEELSRMSIGILGQNLLQFDHMTLIHKDQIKEREVQASVSDGSSEQ</sequence>
<keyword evidence="2" id="KW-1185">Reference proteome</keyword>
<name>A0AAW0NHP2_9GOBI</name>
<protein>
    <recommendedName>
        <fullName evidence="3">Protein phosphatase 1 regulatory subunit 36</fullName>
    </recommendedName>
</protein>
<dbReference type="PANTHER" id="PTHR21055:SF3">
    <property type="entry name" value="PROTEIN PHOSPHATASE 1 REGULATORY SUBUNIT 36"/>
    <property type="match status" value="1"/>
</dbReference>
<evidence type="ECO:0000313" key="1">
    <source>
        <dbReference type="EMBL" id="KAK7899398.1"/>
    </source>
</evidence>
<dbReference type="EMBL" id="JBBPFD010000014">
    <property type="protein sequence ID" value="KAK7899398.1"/>
    <property type="molecule type" value="Genomic_DNA"/>
</dbReference>
<evidence type="ECO:0000313" key="2">
    <source>
        <dbReference type="Proteomes" id="UP001460270"/>
    </source>
</evidence>
<evidence type="ECO:0008006" key="3">
    <source>
        <dbReference type="Google" id="ProtNLM"/>
    </source>
</evidence>
<proteinExistence type="predicted"/>
<gene>
    <name evidence="1" type="ORF">WMY93_020251</name>
</gene>
<dbReference type="PANTHER" id="PTHR21055">
    <property type="entry name" value="PROTEIN PHOSPHATASE 1 REGULATORY SUBUNIT 36"/>
    <property type="match status" value="1"/>
</dbReference>
<dbReference type="InterPro" id="IPR026142">
    <property type="entry name" value="Pro_pase_1_reg_su_36"/>
</dbReference>
<accession>A0AAW0NHP2</accession>
<organism evidence="1 2">
    <name type="scientific">Mugilogobius chulae</name>
    <name type="common">yellowstripe goby</name>
    <dbReference type="NCBI Taxonomy" id="88201"/>
    <lineage>
        <taxon>Eukaryota</taxon>
        <taxon>Metazoa</taxon>
        <taxon>Chordata</taxon>
        <taxon>Craniata</taxon>
        <taxon>Vertebrata</taxon>
        <taxon>Euteleostomi</taxon>
        <taxon>Actinopterygii</taxon>
        <taxon>Neopterygii</taxon>
        <taxon>Teleostei</taxon>
        <taxon>Neoteleostei</taxon>
        <taxon>Acanthomorphata</taxon>
        <taxon>Gobiaria</taxon>
        <taxon>Gobiiformes</taxon>
        <taxon>Gobioidei</taxon>
        <taxon>Gobiidae</taxon>
        <taxon>Gobionellinae</taxon>
        <taxon>Mugilogobius</taxon>
    </lineage>
</organism>
<comment type="caution">
    <text evidence="1">The sequence shown here is derived from an EMBL/GenBank/DDBJ whole genome shotgun (WGS) entry which is preliminary data.</text>
</comment>
<dbReference type="AlphaFoldDB" id="A0AAW0NHP2"/>
<dbReference type="Proteomes" id="UP001460270">
    <property type="component" value="Unassembled WGS sequence"/>
</dbReference>
<dbReference type="GO" id="GO:0019902">
    <property type="term" value="F:phosphatase binding"/>
    <property type="evidence" value="ECO:0007669"/>
    <property type="project" value="InterPro"/>
</dbReference>